<evidence type="ECO:0000256" key="1">
    <source>
        <dbReference type="ARBA" id="ARBA00023125"/>
    </source>
</evidence>
<feature type="domain" description="HTH tetR-type" evidence="3">
    <location>
        <begin position="1"/>
        <end position="60"/>
    </location>
</feature>
<name>A0ABQ6PQL4_9BACT</name>
<proteinExistence type="predicted"/>
<reference evidence="4 5" key="1">
    <citation type="submission" date="2023-08" db="EMBL/GenBank/DDBJ databases">
        <title>Draft genome sequence of Algoriphagus confluentis.</title>
        <authorList>
            <person name="Takatani N."/>
            <person name="Hosokawa M."/>
            <person name="Sawabe T."/>
        </authorList>
    </citation>
    <scope>NUCLEOTIDE SEQUENCE [LARGE SCALE GENOMIC DNA]</scope>
    <source>
        <strain evidence="4 5">NBRC 111222</strain>
    </source>
</reference>
<dbReference type="Proteomes" id="UP001338309">
    <property type="component" value="Unassembled WGS sequence"/>
</dbReference>
<dbReference type="Gene3D" id="1.10.357.10">
    <property type="entry name" value="Tetracycline Repressor, domain 2"/>
    <property type="match status" value="1"/>
</dbReference>
<protein>
    <recommendedName>
        <fullName evidence="3">HTH tetR-type domain-containing protein</fullName>
    </recommendedName>
</protein>
<dbReference type="InterPro" id="IPR001647">
    <property type="entry name" value="HTH_TetR"/>
</dbReference>
<dbReference type="EMBL" id="BTPD01000009">
    <property type="protein sequence ID" value="GMQ30274.1"/>
    <property type="molecule type" value="Genomic_DNA"/>
</dbReference>
<evidence type="ECO:0000313" key="4">
    <source>
        <dbReference type="EMBL" id="GMQ30274.1"/>
    </source>
</evidence>
<dbReference type="PROSITE" id="PS50977">
    <property type="entry name" value="HTH_TETR_2"/>
    <property type="match status" value="1"/>
</dbReference>
<dbReference type="Pfam" id="PF00440">
    <property type="entry name" value="TetR_N"/>
    <property type="match status" value="1"/>
</dbReference>
<gene>
    <name evidence="4" type="ORF">Aconfl_29170</name>
</gene>
<keyword evidence="5" id="KW-1185">Reference proteome</keyword>
<dbReference type="RefSeq" id="WP_338224978.1">
    <property type="nucleotide sequence ID" value="NZ_BTPD01000009.1"/>
</dbReference>
<feature type="DNA-binding region" description="H-T-H motif" evidence="2">
    <location>
        <begin position="23"/>
        <end position="42"/>
    </location>
</feature>
<comment type="caution">
    <text evidence="4">The sequence shown here is derived from an EMBL/GenBank/DDBJ whole genome shotgun (WGS) entry which is preliminary data.</text>
</comment>
<organism evidence="4 5">
    <name type="scientific">Algoriphagus confluentis</name>
    <dbReference type="NCBI Taxonomy" id="1697556"/>
    <lineage>
        <taxon>Bacteria</taxon>
        <taxon>Pseudomonadati</taxon>
        <taxon>Bacteroidota</taxon>
        <taxon>Cytophagia</taxon>
        <taxon>Cytophagales</taxon>
        <taxon>Cyclobacteriaceae</taxon>
        <taxon>Algoriphagus</taxon>
    </lineage>
</organism>
<keyword evidence="1 2" id="KW-0238">DNA-binding</keyword>
<evidence type="ECO:0000256" key="2">
    <source>
        <dbReference type="PROSITE-ProRule" id="PRU00335"/>
    </source>
</evidence>
<evidence type="ECO:0000259" key="3">
    <source>
        <dbReference type="PROSITE" id="PS50977"/>
    </source>
</evidence>
<dbReference type="SUPFAM" id="SSF46689">
    <property type="entry name" value="Homeodomain-like"/>
    <property type="match status" value="1"/>
</dbReference>
<dbReference type="InterPro" id="IPR009057">
    <property type="entry name" value="Homeodomain-like_sf"/>
</dbReference>
<accession>A0ABQ6PQL4</accession>
<evidence type="ECO:0000313" key="5">
    <source>
        <dbReference type="Proteomes" id="UP001338309"/>
    </source>
</evidence>
<sequence length="175" mass="20299">MSKTKWLSIGYQLVAESGFQALKVEPLAQEVGISKSSFYHHFADLEVFTEALLDHHLNQAKVMAEKEKKAQSIDPELIEILLEHQLDLLFHRQLKFQQNRKDFASTIQKANEFIGEELLMLWIRDLNLPLTQKQLAGVFDLAMENFFLQANAKNLNEVWLRGFFEQLRKISLALV</sequence>